<feature type="transmembrane region" description="Helical" evidence="12">
    <location>
        <begin position="381"/>
        <end position="400"/>
    </location>
</feature>
<organism evidence="14 15">
    <name type="scientific">Caerostris extrusa</name>
    <name type="common">Bark spider</name>
    <name type="synonym">Caerostris bankana</name>
    <dbReference type="NCBI Taxonomy" id="172846"/>
    <lineage>
        <taxon>Eukaryota</taxon>
        <taxon>Metazoa</taxon>
        <taxon>Ecdysozoa</taxon>
        <taxon>Arthropoda</taxon>
        <taxon>Chelicerata</taxon>
        <taxon>Arachnida</taxon>
        <taxon>Araneae</taxon>
        <taxon>Araneomorphae</taxon>
        <taxon>Entelegynae</taxon>
        <taxon>Araneoidea</taxon>
        <taxon>Araneidae</taxon>
        <taxon>Caerostris</taxon>
    </lineage>
</organism>
<dbReference type="PROSITE" id="PS50259">
    <property type="entry name" value="G_PROTEIN_RECEP_F3_4"/>
    <property type="match status" value="1"/>
</dbReference>
<feature type="transmembrane region" description="Helical" evidence="12">
    <location>
        <begin position="169"/>
        <end position="189"/>
    </location>
</feature>
<feature type="transmembrane region" description="Helical" evidence="12">
    <location>
        <begin position="263"/>
        <end position="285"/>
    </location>
</feature>
<evidence type="ECO:0000256" key="10">
    <source>
        <dbReference type="ARBA" id="ARBA00023224"/>
    </source>
</evidence>
<feature type="region of interest" description="Disordered" evidence="11">
    <location>
        <begin position="1"/>
        <end position="20"/>
    </location>
</feature>
<evidence type="ECO:0000256" key="3">
    <source>
        <dbReference type="ARBA" id="ARBA00022475"/>
    </source>
</evidence>
<evidence type="ECO:0000256" key="1">
    <source>
        <dbReference type="ARBA" id="ARBA00004651"/>
    </source>
</evidence>
<evidence type="ECO:0000256" key="11">
    <source>
        <dbReference type="SAM" id="MobiDB-lite"/>
    </source>
</evidence>
<dbReference type="CDD" id="cd15293">
    <property type="entry name" value="7tmC_GPR158-like"/>
    <property type="match status" value="1"/>
</dbReference>
<dbReference type="Pfam" id="PF00003">
    <property type="entry name" value="7tm_3"/>
    <property type="match status" value="1"/>
</dbReference>
<evidence type="ECO:0000313" key="15">
    <source>
        <dbReference type="Proteomes" id="UP001054945"/>
    </source>
</evidence>
<name>A0AAV4MMF3_CAEEX</name>
<dbReference type="PANTHER" id="PTHR32546:SF16">
    <property type="entry name" value="G-PROTEIN COUPLED RECEPTOR CG31760-RELATED"/>
    <property type="match status" value="1"/>
</dbReference>
<evidence type="ECO:0000259" key="13">
    <source>
        <dbReference type="PROSITE" id="PS50259"/>
    </source>
</evidence>
<evidence type="ECO:0000256" key="4">
    <source>
        <dbReference type="ARBA" id="ARBA00022692"/>
    </source>
</evidence>
<dbReference type="EMBL" id="BPLR01002269">
    <property type="protein sequence ID" value="GIX71969.1"/>
    <property type="molecule type" value="Genomic_DNA"/>
</dbReference>
<feature type="region of interest" description="Disordered" evidence="11">
    <location>
        <begin position="476"/>
        <end position="506"/>
    </location>
</feature>
<sequence>MGCHHSHTHNGHTHGGYHGHAHNGVSFPGNHLTLPPNFNVYPAERHDESMCHWGRREECVFTPGFGWSRGSYKCQCRDGFYSATGKPIFNGSLVESAYKDKMTLNSPTYDMLYVCKRCQPGCDVCEDDSPCLANYNWAFRISLLTISVICIFLTLLLSFYVYRYRKLKVINVASPIFLCITLLGCVIMYCESTDFNVRRKKSESIEYGGHFPVLSMYSCIATKWTRHMGFCLTYSALLLKTWRVSLTYRVKSAHKLKLTDKQLLQWLFPILLVMAIYLGTWTISSPPEAVYIEDWERLKFKQCDYNWWDHSLAIGEFLFLLWGIRVCYNVRNAESVFNEAKKHISWAVHSITIVNIIMVMIQLFLSPSLVILPTAGPDIKYLFGFVRTQLSTTVTVILIFGPKFYRDLSHEEPQDLYQENEELKEEVQKLASQIEFMKIVHMEVNNRHLKPKHGGFFSQTTTNQSPVIKNIYMKFESTDSPDPESPQLQSWSLRKSEPSHTDQTNKQTKKKVFGFLWEQKNWFGSIVDLCLCSIPSGEGNSLRNQVRGTRRNKKEKDLNRCLYGEKKVFQEEIRAHGFAIFLQRVKTGRK</sequence>
<evidence type="ECO:0000256" key="8">
    <source>
        <dbReference type="ARBA" id="ARBA00023170"/>
    </source>
</evidence>
<evidence type="ECO:0000256" key="7">
    <source>
        <dbReference type="ARBA" id="ARBA00023136"/>
    </source>
</evidence>
<keyword evidence="9" id="KW-0325">Glycoprotein</keyword>
<keyword evidence="8 14" id="KW-0675">Receptor</keyword>
<keyword evidence="15" id="KW-1185">Reference proteome</keyword>
<gene>
    <name evidence="14" type="primary">CG31760</name>
    <name evidence="14" type="ORF">CEXT_220222</name>
</gene>
<accession>A0AAV4MMF3</accession>
<evidence type="ECO:0000256" key="5">
    <source>
        <dbReference type="ARBA" id="ARBA00022989"/>
    </source>
</evidence>
<evidence type="ECO:0000313" key="14">
    <source>
        <dbReference type="EMBL" id="GIX71969.1"/>
    </source>
</evidence>
<keyword evidence="3" id="KW-1003">Cell membrane</keyword>
<dbReference type="GO" id="GO:0004930">
    <property type="term" value="F:G protein-coupled receptor activity"/>
    <property type="evidence" value="ECO:0007669"/>
    <property type="project" value="UniProtKB-KW"/>
</dbReference>
<comment type="subcellular location">
    <subcellularLocation>
        <location evidence="1">Cell membrane</location>
        <topology evidence="1">Multi-pass membrane protein</topology>
    </subcellularLocation>
</comment>
<feature type="domain" description="G-protein coupled receptors family 3 profile" evidence="13">
    <location>
        <begin position="218"/>
        <end position="412"/>
    </location>
</feature>
<evidence type="ECO:0000256" key="12">
    <source>
        <dbReference type="SAM" id="Phobius"/>
    </source>
</evidence>
<feature type="transmembrane region" description="Helical" evidence="12">
    <location>
        <begin position="137"/>
        <end position="162"/>
    </location>
</feature>
<keyword evidence="10" id="KW-0807">Transducer</keyword>
<protein>
    <submittedName>
        <fullName evidence="14">Probable G-protein coupled receptor CG31760</fullName>
    </submittedName>
</protein>
<comment type="caution">
    <text evidence="14">The sequence shown here is derived from an EMBL/GenBank/DDBJ whole genome shotgun (WGS) entry which is preliminary data.</text>
</comment>
<dbReference type="AlphaFoldDB" id="A0AAV4MMF3"/>
<dbReference type="InterPro" id="IPR017978">
    <property type="entry name" value="GPCR_3_C"/>
</dbReference>
<evidence type="ECO:0000256" key="9">
    <source>
        <dbReference type="ARBA" id="ARBA00023180"/>
    </source>
</evidence>
<keyword evidence="4 12" id="KW-0812">Transmembrane</keyword>
<feature type="transmembrane region" description="Helical" evidence="12">
    <location>
        <begin position="305"/>
        <end position="324"/>
    </location>
</feature>
<dbReference type="Proteomes" id="UP001054945">
    <property type="component" value="Unassembled WGS sequence"/>
</dbReference>
<keyword evidence="7 12" id="KW-0472">Membrane</keyword>
<evidence type="ECO:0000256" key="6">
    <source>
        <dbReference type="ARBA" id="ARBA00023040"/>
    </source>
</evidence>
<proteinExistence type="inferred from homology"/>
<evidence type="ECO:0000256" key="2">
    <source>
        <dbReference type="ARBA" id="ARBA00007242"/>
    </source>
</evidence>
<reference evidence="14 15" key="1">
    <citation type="submission" date="2021-06" db="EMBL/GenBank/DDBJ databases">
        <title>Caerostris extrusa draft genome.</title>
        <authorList>
            <person name="Kono N."/>
            <person name="Arakawa K."/>
        </authorList>
    </citation>
    <scope>NUCLEOTIDE SEQUENCE [LARGE SCALE GENOMIC DNA]</scope>
</reference>
<comment type="similarity">
    <text evidence="2">Belongs to the G-protein coupled receptor 3 family.</text>
</comment>
<feature type="transmembrane region" description="Helical" evidence="12">
    <location>
        <begin position="344"/>
        <end position="365"/>
    </location>
</feature>
<dbReference type="InterPro" id="IPR043458">
    <property type="entry name" value="GPR158/179"/>
</dbReference>
<keyword evidence="5 12" id="KW-1133">Transmembrane helix</keyword>
<keyword evidence="6" id="KW-0297">G-protein coupled receptor</keyword>
<dbReference type="PANTHER" id="PTHR32546">
    <property type="entry name" value="G-PROTEIN COUPLED RECEPTOR 158-RELATED"/>
    <property type="match status" value="1"/>
</dbReference>
<dbReference type="GO" id="GO:0005886">
    <property type="term" value="C:plasma membrane"/>
    <property type="evidence" value="ECO:0007669"/>
    <property type="project" value="UniProtKB-SubCell"/>
</dbReference>